<dbReference type="EMBL" id="JBITLE010000002">
    <property type="protein sequence ID" value="MFI7261659.1"/>
    <property type="molecule type" value="Genomic_DNA"/>
</dbReference>
<keyword evidence="3" id="KW-1185">Reference proteome</keyword>
<gene>
    <name evidence="2" type="ORF">ACIBP4_05020</name>
</gene>
<reference evidence="2 3" key="1">
    <citation type="submission" date="2024-10" db="EMBL/GenBank/DDBJ databases">
        <title>The Natural Products Discovery Center: Release of the First 8490 Sequenced Strains for Exploring Actinobacteria Biosynthetic Diversity.</title>
        <authorList>
            <person name="Kalkreuter E."/>
            <person name="Kautsar S.A."/>
            <person name="Yang D."/>
            <person name="Bader C.D."/>
            <person name="Teijaro C.N."/>
            <person name="Fluegel L."/>
            <person name="Davis C.M."/>
            <person name="Simpson J.R."/>
            <person name="Lauterbach L."/>
            <person name="Steele A.D."/>
            <person name="Gui C."/>
            <person name="Meng S."/>
            <person name="Li G."/>
            <person name="Viehrig K."/>
            <person name="Ye F."/>
            <person name="Su P."/>
            <person name="Kiefer A.F."/>
            <person name="Nichols A."/>
            <person name="Cepeda A.J."/>
            <person name="Yan W."/>
            <person name="Fan B."/>
            <person name="Jiang Y."/>
            <person name="Adhikari A."/>
            <person name="Zheng C.-J."/>
            <person name="Schuster L."/>
            <person name="Cowan T.M."/>
            <person name="Smanski M.J."/>
            <person name="Chevrette M.G."/>
            <person name="De Carvalho L.P.S."/>
            <person name="Shen B."/>
        </authorList>
    </citation>
    <scope>NUCLEOTIDE SEQUENCE [LARGE SCALE GENOMIC DNA]</scope>
    <source>
        <strain evidence="2 3">NPDC049845</strain>
    </source>
</reference>
<feature type="signal peptide" evidence="1">
    <location>
        <begin position="1"/>
        <end position="30"/>
    </location>
</feature>
<feature type="chain" id="PRO_5047267583" description="Secreted protein" evidence="1">
    <location>
        <begin position="31"/>
        <end position="119"/>
    </location>
</feature>
<accession>A0ABW7ZFM6</accession>
<evidence type="ECO:0000313" key="3">
    <source>
        <dbReference type="Proteomes" id="UP001612812"/>
    </source>
</evidence>
<protein>
    <recommendedName>
        <fullName evidence="4">Secreted protein</fullName>
    </recommendedName>
</protein>
<evidence type="ECO:0000313" key="2">
    <source>
        <dbReference type="EMBL" id="MFI7261659.1"/>
    </source>
</evidence>
<dbReference type="RefSeq" id="WP_396768177.1">
    <property type="nucleotide sequence ID" value="NZ_JBITLA010000001.1"/>
</dbReference>
<evidence type="ECO:0008006" key="4">
    <source>
        <dbReference type="Google" id="ProtNLM"/>
    </source>
</evidence>
<keyword evidence="1" id="KW-0732">Signal</keyword>
<proteinExistence type="predicted"/>
<sequence length="119" mass="12494">MMRGLWSRRVGVVGTGAAMLLGFAAVPAQAATITRSTTGAAGRAVYLGDANWELFARDTLSDGHCARWQVRAPGGSSWSWQGDSVCTSTEKSATFGVSDYSYRICRTGIGNCPSAATLP</sequence>
<dbReference type="Proteomes" id="UP001612812">
    <property type="component" value="Unassembled WGS sequence"/>
</dbReference>
<name>A0ABW7ZFM6_9ACTN</name>
<comment type="caution">
    <text evidence="2">The sequence shown here is derived from an EMBL/GenBank/DDBJ whole genome shotgun (WGS) entry which is preliminary data.</text>
</comment>
<organism evidence="2 3">
    <name type="scientific">Micromonospora maritima</name>
    <dbReference type="NCBI Taxonomy" id="986711"/>
    <lineage>
        <taxon>Bacteria</taxon>
        <taxon>Bacillati</taxon>
        <taxon>Actinomycetota</taxon>
        <taxon>Actinomycetes</taxon>
        <taxon>Micromonosporales</taxon>
        <taxon>Micromonosporaceae</taxon>
        <taxon>Micromonospora</taxon>
    </lineage>
</organism>
<evidence type="ECO:0000256" key="1">
    <source>
        <dbReference type="SAM" id="SignalP"/>
    </source>
</evidence>